<dbReference type="EMBL" id="FNEV01000004">
    <property type="protein sequence ID" value="SDJ34171.1"/>
    <property type="molecule type" value="Genomic_DNA"/>
</dbReference>
<protein>
    <submittedName>
        <fullName evidence="2">Uncharacterized protein</fullName>
    </submittedName>
</protein>
<sequence>MFIPPYIMVRVVAIIISIALFAAMHTDRKEMKYILSKGTSLLTTFFVVFMGAKLLTTFPMILEYPVAVLSYPSGTLEFYIGVGAMLIHAYRLSAGKDELYGMVVLLSGAFFFYYIISTVVMNDRPLEELVLWFIIYIGSFLWKRYWPIFLEAGMLVAGLLSLNGPVLDVMGIPVDAGFYIVAAAGIFIIDRRVYKWKRT</sequence>
<dbReference type="AlphaFoldDB" id="A0A1G8SY38"/>
<proteinExistence type="predicted"/>
<gene>
    <name evidence="2" type="ORF">SAMN04490247_1592</name>
</gene>
<feature type="transmembrane region" description="Helical" evidence="1">
    <location>
        <begin position="176"/>
        <end position="194"/>
    </location>
</feature>
<evidence type="ECO:0000313" key="3">
    <source>
        <dbReference type="Proteomes" id="UP000199225"/>
    </source>
</evidence>
<dbReference type="RefSeq" id="WP_093193342.1">
    <property type="nucleotide sequence ID" value="NZ_FNEV01000004.1"/>
</dbReference>
<dbReference type="STRING" id="86666.SAMN04490247_1592"/>
<feature type="transmembrane region" description="Helical" evidence="1">
    <location>
        <begin position="6"/>
        <end position="26"/>
    </location>
</feature>
<feature type="transmembrane region" description="Helical" evidence="1">
    <location>
        <begin position="68"/>
        <end position="87"/>
    </location>
</feature>
<keyword evidence="3" id="KW-1185">Reference proteome</keyword>
<dbReference type="Proteomes" id="UP000199225">
    <property type="component" value="Unassembled WGS sequence"/>
</dbReference>
<reference evidence="3" key="1">
    <citation type="submission" date="2016-10" db="EMBL/GenBank/DDBJ databases">
        <authorList>
            <person name="Varghese N."/>
            <person name="Submissions S."/>
        </authorList>
    </citation>
    <scope>NUCLEOTIDE SEQUENCE [LARGE SCALE GENOMIC DNA]</scope>
    <source>
        <strain evidence="3">DSM 4771</strain>
    </source>
</reference>
<keyword evidence="1" id="KW-0812">Transmembrane</keyword>
<dbReference type="OrthoDB" id="2969379at2"/>
<organism evidence="2 3">
    <name type="scientific">Salimicrobium halophilum</name>
    <dbReference type="NCBI Taxonomy" id="86666"/>
    <lineage>
        <taxon>Bacteria</taxon>
        <taxon>Bacillati</taxon>
        <taxon>Bacillota</taxon>
        <taxon>Bacilli</taxon>
        <taxon>Bacillales</taxon>
        <taxon>Bacillaceae</taxon>
        <taxon>Salimicrobium</taxon>
    </lineage>
</organism>
<name>A0A1G8SY38_9BACI</name>
<feature type="transmembrane region" description="Helical" evidence="1">
    <location>
        <begin position="38"/>
        <end position="62"/>
    </location>
</feature>
<keyword evidence="1" id="KW-0472">Membrane</keyword>
<feature type="transmembrane region" description="Helical" evidence="1">
    <location>
        <begin position="129"/>
        <end position="145"/>
    </location>
</feature>
<evidence type="ECO:0000256" key="1">
    <source>
        <dbReference type="SAM" id="Phobius"/>
    </source>
</evidence>
<evidence type="ECO:0000313" key="2">
    <source>
        <dbReference type="EMBL" id="SDJ34171.1"/>
    </source>
</evidence>
<keyword evidence="1" id="KW-1133">Transmembrane helix</keyword>
<feature type="transmembrane region" description="Helical" evidence="1">
    <location>
        <begin position="99"/>
        <end position="117"/>
    </location>
</feature>
<accession>A0A1G8SY38</accession>